<evidence type="ECO:0000313" key="2">
    <source>
        <dbReference type="EMBL" id="OBZ85520.1"/>
    </source>
</evidence>
<gene>
    <name evidence="2" type="ORF">A0J61_06436</name>
</gene>
<keyword evidence="3" id="KW-1185">Reference proteome</keyword>
<sequence>MLPTYDQLPIDKKYPPKTAWGVWGDDDNYGTLNLLTEERVLSASRSIHRGAIFPLNWKLELPKTPFFERSAIQHEYKPMALDSLAFDDVYRDFNTQSSSQWDGLRHVAHMPSKLFYNGVQPEHVAKGSSISEGRLGIHHAARRGIAGRAVLLDYGRWAEKHRPSFDPLERIEITVQELDEVAKAQSVMFEEGDILLLRTGWIQAYEKNHDKITDLMNPPAAGIKACEDTYRWLWNNHFAAVASDSIAFEAFPVHNWEDSCHSFLLGGIGCFIGEMFDLDKLAQDSADDNNYVSFFTSAPLNKENGVATPPNAICIK</sequence>
<evidence type="ECO:0000313" key="3">
    <source>
        <dbReference type="Proteomes" id="UP000093000"/>
    </source>
</evidence>
<organism evidence="2 3">
    <name type="scientific">Choanephora cucurbitarum</name>
    <dbReference type="NCBI Taxonomy" id="101091"/>
    <lineage>
        <taxon>Eukaryota</taxon>
        <taxon>Fungi</taxon>
        <taxon>Fungi incertae sedis</taxon>
        <taxon>Mucoromycota</taxon>
        <taxon>Mucoromycotina</taxon>
        <taxon>Mucoromycetes</taxon>
        <taxon>Mucorales</taxon>
        <taxon>Mucorineae</taxon>
        <taxon>Choanephoraceae</taxon>
        <taxon>Choanephoroideae</taxon>
        <taxon>Choanephora</taxon>
    </lineage>
</organism>
<dbReference type="GO" id="GO:0004061">
    <property type="term" value="F:arylformamidase activity"/>
    <property type="evidence" value="ECO:0007669"/>
    <property type="project" value="InterPro"/>
</dbReference>
<evidence type="ECO:0000256" key="1">
    <source>
        <dbReference type="ARBA" id="ARBA00007865"/>
    </source>
</evidence>
<evidence type="ECO:0008006" key="4">
    <source>
        <dbReference type="Google" id="ProtNLM"/>
    </source>
</evidence>
<dbReference type="PANTHER" id="PTHR34861">
    <property type="match status" value="1"/>
</dbReference>
<dbReference type="EMBL" id="LUGH01000388">
    <property type="protein sequence ID" value="OBZ85520.1"/>
    <property type="molecule type" value="Genomic_DNA"/>
</dbReference>
<dbReference type="AlphaFoldDB" id="A0A1C7N8S4"/>
<comment type="caution">
    <text evidence="2">The sequence shown here is derived from an EMBL/GenBank/DDBJ whole genome shotgun (WGS) entry which is preliminary data.</text>
</comment>
<proteinExistence type="inferred from homology"/>
<dbReference type="Gene3D" id="3.50.30.50">
    <property type="entry name" value="Putative cyclase"/>
    <property type="match status" value="1"/>
</dbReference>
<dbReference type="OrthoDB" id="5396at2759"/>
<dbReference type="InterPro" id="IPR037175">
    <property type="entry name" value="KFase_sf"/>
</dbReference>
<dbReference type="Pfam" id="PF04199">
    <property type="entry name" value="Cyclase"/>
    <property type="match status" value="1"/>
</dbReference>
<name>A0A1C7N8S4_9FUNG</name>
<dbReference type="GO" id="GO:0019441">
    <property type="term" value="P:L-tryptophan catabolic process to kynurenine"/>
    <property type="evidence" value="ECO:0007669"/>
    <property type="project" value="InterPro"/>
</dbReference>
<dbReference type="PANTHER" id="PTHR34861:SF11">
    <property type="entry name" value="CYCLASE"/>
    <property type="match status" value="1"/>
</dbReference>
<dbReference type="SUPFAM" id="SSF102198">
    <property type="entry name" value="Putative cyclase"/>
    <property type="match status" value="1"/>
</dbReference>
<reference evidence="2 3" key="1">
    <citation type="submission" date="2016-03" db="EMBL/GenBank/DDBJ databases">
        <title>Choanephora cucurbitarum.</title>
        <authorList>
            <person name="Min B."/>
            <person name="Park H."/>
            <person name="Park J.-H."/>
            <person name="Shin H.-D."/>
            <person name="Choi I.-G."/>
        </authorList>
    </citation>
    <scope>NUCLEOTIDE SEQUENCE [LARGE SCALE GENOMIC DNA]</scope>
    <source>
        <strain evidence="2 3">KUS-F28377</strain>
    </source>
</reference>
<dbReference type="STRING" id="101091.A0A1C7N8S4"/>
<protein>
    <recommendedName>
        <fullName evidence="4">Cyclase</fullName>
    </recommendedName>
</protein>
<dbReference type="Proteomes" id="UP000093000">
    <property type="component" value="Unassembled WGS sequence"/>
</dbReference>
<accession>A0A1C7N8S4</accession>
<dbReference type="InterPro" id="IPR007325">
    <property type="entry name" value="KFase/CYL"/>
</dbReference>
<comment type="similarity">
    <text evidence="1">Belongs to the Cyclase 1 superfamily.</text>
</comment>
<dbReference type="InParanoid" id="A0A1C7N8S4"/>